<evidence type="ECO:0000313" key="4">
    <source>
        <dbReference type="Proteomes" id="UP000641853"/>
    </source>
</evidence>
<dbReference type="EMBL" id="JACBAG010001888">
    <property type="protein sequence ID" value="KAF7178005.1"/>
    <property type="molecule type" value="Genomic_DNA"/>
</dbReference>
<dbReference type="GO" id="GO:0032543">
    <property type="term" value="P:mitochondrial translation"/>
    <property type="evidence" value="ECO:0007669"/>
    <property type="project" value="InterPro"/>
</dbReference>
<evidence type="ECO:0000313" key="5">
    <source>
        <dbReference type="Proteomes" id="UP000654922"/>
    </source>
</evidence>
<evidence type="ECO:0000259" key="1">
    <source>
        <dbReference type="Pfam" id="PF14622"/>
    </source>
</evidence>
<dbReference type="PANTHER" id="PTHR28160:SF1">
    <property type="entry name" value="LARGE RIBOSOMAL SUBUNIT PROTEIN ML57"/>
    <property type="match status" value="1"/>
</dbReference>
<dbReference type="SUPFAM" id="SSF69065">
    <property type="entry name" value="RNase III domain-like"/>
    <property type="match status" value="1"/>
</dbReference>
<evidence type="ECO:0000313" key="2">
    <source>
        <dbReference type="EMBL" id="KAF7160809.1"/>
    </source>
</evidence>
<dbReference type="CDD" id="cd00593">
    <property type="entry name" value="RIBOc"/>
    <property type="match status" value="1"/>
</dbReference>
<dbReference type="OrthoDB" id="2281895at2759"/>
<proteinExistence type="predicted"/>
<organism evidence="2 5">
    <name type="scientific">Aspergillus felis</name>
    <dbReference type="NCBI Taxonomy" id="1287682"/>
    <lineage>
        <taxon>Eukaryota</taxon>
        <taxon>Fungi</taxon>
        <taxon>Dikarya</taxon>
        <taxon>Ascomycota</taxon>
        <taxon>Pezizomycotina</taxon>
        <taxon>Eurotiomycetes</taxon>
        <taxon>Eurotiomycetidae</taxon>
        <taxon>Eurotiales</taxon>
        <taxon>Aspergillaceae</taxon>
        <taxon>Aspergillus</taxon>
        <taxon>Aspergillus subgen. Fumigati</taxon>
    </lineage>
</organism>
<dbReference type="GO" id="GO:0003735">
    <property type="term" value="F:structural constituent of ribosome"/>
    <property type="evidence" value="ECO:0007669"/>
    <property type="project" value="InterPro"/>
</dbReference>
<sequence length="278" mass="30383">MASLTSARAARTALCSACRFACPSTTVVPATIIARRGLSTTTEQAPVDTADKPRWSYTPPSAKAPFSLRFDSKRREFPVNSDPKILDQFYIRMLGADGDKVLSEEVKWLAVTHKSFDQGRRGFNDRLAFLGKRIVQLQASLALVQNPGNASTSTTPDPFGREPFAHPALDGLNNLSPSTKSFLTSKSKLAELAQKYELQKVLRWSPRKVRLVPLTVFAHADTGYFFQPNNLASSGIELVLAHTMYAIIGAIALEKGGHVANKVARERVLAPLGLKTTD</sequence>
<accession>A0A8H6PV38</accession>
<dbReference type="GO" id="GO:0005762">
    <property type="term" value="C:mitochondrial large ribosomal subunit"/>
    <property type="evidence" value="ECO:0007669"/>
    <property type="project" value="InterPro"/>
</dbReference>
<dbReference type="InterPro" id="IPR040030">
    <property type="entry name" value="Ribosomal_mL57"/>
</dbReference>
<dbReference type="EMBL" id="JACBAE010001368">
    <property type="protein sequence ID" value="KAF7160809.1"/>
    <property type="molecule type" value="Genomic_DNA"/>
</dbReference>
<dbReference type="PANTHER" id="PTHR28160">
    <property type="entry name" value="54S RIBOSOMAL PROTEIN L15, MITOCHONDRIAL"/>
    <property type="match status" value="1"/>
</dbReference>
<dbReference type="Gene3D" id="1.10.1520.10">
    <property type="entry name" value="Ribonuclease III domain"/>
    <property type="match status" value="1"/>
</dbReference>
<dbReference type="Proteomes" id="UP000641853">
    <property type="component" value="Unassembled WGS sequence"/>
</dbReference>
<dbReference type="GO" id="GO:0004525">
    <property type="term" value="F:ribonuclease III activity"/>
    <property type="evidence" value="ECO:0007669"/>
    <property type="project" value="InterPro"/>
</dbReference>
<name>A0A8H6PV38_9EURO</name>
<dbReference type="InterPro" id="IPR000999">
    <property type="entry name" value="RNase_III_dom"/>
</dbReference>
<reference evidence="2" key="1">
    <citation type="submission" date="2020-06" db="EMBL/GenBank/DDBJ databases">
        <title>Draft genome sequences of strains closely related to Aspergillus parafelis and Aspergillus hiratsukae.</title>
        <authorList>
            <person name="Dos Santos R.A.C."/>
            <person name="Rivero-Menendez O."/>
            <person name="Steenwyk J.L."/>
            <person name="Mead M.E."/>
            <person name="Goldman G.H."/>
            <person name="Alastruey-Izquierdo A."/>
            <person name="Rokas A."/>
        </authorList>
    </citation>
    <scope>NUCLEOTIDE SEQUENCE</scope>
    <source>
        <strain evidence="2">CNM-CM5623</strain>
        <strain evidence="3">CNM-CM7691</strain>
    </source>
</reference>
<dbReference type="GO" id="GO:0006396">
    <property type="term" value="P:RNA processing"/>
    <property type="evidence" value="ECO:0007669"/>
    <property type="project" value="InterPro"/>
</dbReference>
<dbReference type="FunFam" id="1.10.1520.10:FF:000018">
    <property type="entry name" value="RNase III domain protein"/>
    <property type="match status" value="1"/>
</dbReference>
<dbReference type="InterPro" id="IPR036389">
    <property type="entry name" value="RNase_III_sf"/>
</dbReference>
<dbReference type="Pfam" id="PF14622">
    <property type="entry name" value="Ribonucleas_3_3"/>
    <property type="match status" value="1"/>
</dbReference>
<protein>
    <recommendedName>
        <fullName evidence="1">RNase III domain-containing protein</fullName>
    </recommendedName>
</protein>
<gene>
    <name evidence="2" type="ORF">CNMCM5623_006403</name>
    <name evidence="3" type="ORF">CNMCM7691_006645</name>
</gene>
<dbReference type="AlphaFoldDB" id="A0A8H6PV38"/>
<dbReference type="Proteomes" id="UP000654922">
    <property type="component" value="Unassembled WGS sequence"/>
</dbReference>
<feature type="domain" description="RNase III" evidence="1">
    <location>
        <begin position="104"/>
        <end position="271"/>
    </location>
</feature>
<evidence type="ECO:0000313" key="3">
    <source>
        <dbReference type="EMBL" id="KAF7178005.1"/>
    </source>
</evidence>
<comment type="caution">
    <text evidence="2">The sequence shown here is derived from an EMBL/GenBank/DDBJ whole genome shotgun (WGS) entry which is preliminary data.</text>
</comment>
<keyword evidence="4" id="KW-1185">Reference proteome</keyword>